<dbReference type="EMBL" id="JBHULC010000010">
    <property type="protein sequence ID" value="MFD2521531.1"/>
    <property type="molecule type" value="Genomic_DNA"/>
</dbReference>
<proteinExistence type="predicted"/>
<dbReference type="PROSITE" id="PS51257">
    <property type="entry name" value="PROKAR_LIPOPROTEIN"/>
    <property type="match status" value="1"/>
</dbReference>
<dbReference type="Gene3D" id="1.25.40.390">
    <property type="match status" value="1"/>
</dbReference>
<protein>
    <submittedName>
        <fullName evidence="2">SusD/RagB family nutrient-binding outer membrane lipoprotein</fullName>
    </submittedName>
</protein>
<gene>
    <name evidence="2" type="ORF">ACFSR2_11575</name>
</gene>
<reference evidence="3" key="1">
    <citation type="journal article" date="2019" name="Int. J. Syst. Evol. Microbiol.">
        <title>The Global Catalogue of Microorganisms (GCM) 10K type strain sequencing project: providing services to taxonomists for standard genome sequencing and annotation.</title>
        <authorList>
            <consortium name="The Broad Institute Genomics Platform"/>
            <consortium name="The Broad Institute Genome Sequencing Center for Infectious Disease"/>
            <person name="Wu L."/>
            <person name="Ma J."/>
        </authorList>
    </citation>
    <scope>NUCLEOTIDE SEQUENCE [LARGE SCALE GENOMIC DNA]</scope>
    <source>
        <strain evidence="3">KCTC 52344</strain>
    </source>
</reference>
<evidence type="ECO:0000313" key="2">
    <source>
        <dbReference type="EMBL" id="MFD2521531.1"/>
    </source>
</evidence>
<dbReference type="Proteomes" id="UP001597510">
    <property type="component" value="Unassembled WGS sequence"/>
</dbReference>
<keyword evidence="3" id="KW-1185">Reference proteome</keyword>
<keyword evidence="2" id="KW-0449">Lipoprotein</keyword>
<keyword evidence="1" id="KW-0732">Signal</keyword>
<dbReference type="RefSeq" id="WP_340240607.1">
    <property type="nucleotide sequence ID" value="NZ_JBBEWC010000022.1"/>
</dbReference>
<evidence type="ECO:0000313" key="3">
    <source>
        <dbReference type="Proteomes" id="UP001597510"/>
    </source>
</evidence>
<sequence>MKNTLSVILIFISAVAFTSCSDYLDVNDNPNAPVSENLKLSAKLPAALVSSVNQESVQLNQIGAFWGGYWGTTSEGVNLFPDLKNYNGPAIRHQRDGIPVWENAYTNLLYYQLIREQATKEDSFFYLGIAKIMQGWHFLRLVDIYNNIPFDQALQGTIFPTPRYEDGKTVYEKSIALISDGMEDIKAARAGSEPGNDDVLFKGNRTLWLKFGNTIKLRALVRQSEAGNDTYVKAEAQKIQAEGSGFLGAGEHAAIQPGYLMTAGKMNPLWENFYRNVQGISTANHIDIRPTAYLIEQYKVRNDPRLEQLYTAVGNDYKGVLFGNPNAEAEYNRSATSLFKGPQENSNRPGGVFKSATQATILLSSFESLFLQAEAAQRGWISGSAKSFYDLAVGESFVYVGTTGMSIDNYLAQSNVAYNATIERIIEQKWLSLNSISSIEAWNDYRRLSLPNFPNSLDAASATDRPLRLMYPESERQTNNVEATKQGNDDMVSARVWWDTK</sequence>
<accession>A0ABW5J680</accession>
<name>A0ABW5J680_9BACT</name>
<dbReference type="Pfam" id="PF12771">
    <property type="entry name" value="SusD-like_2"/>
    <property type="match status" value="1"/>
</dbReference>
<feature type="chain" id="PRO_5045694303" evidence="1">
    <location>
        <begin position="19"/>
        <end position="501"/>
    </location>
</feature>
<feature type="signal peptide" evidence="1">
    <location>
        <begin position="1"/>
        <end position="18"/>
    </location>
</feature>
<evidence type="ECO:0000256" key="1">
    <source>
        <dbReference type="SAM" id="SignalP"/>
    </source>
</evidence>
<comment type="caution">
    <text evidence="2">The sequence shown here is derived from an EMBL/GenBank/DDBJ whole genome shotgun (WGS) entry which is preliminary data.</text>
</comment>
<dbReference type="InterPro" id="IPR041662">
    <property type="entry name" value="SusD-like_2"/>
</dbReference>
<dbReference type="SUPFAM" id="SSF48452">
    <property type="entry name" value="TPR-like"/>
    <property type="match status" value="1"/>
</dbReference>
<organism evidence="2 3">
    <name type="scientific">Emticicia soli</name>
    <dbReference type="NCBI Taxonomy" id="2027878"/>
    <lineage>
        <taxon>Bacteria</taxon>
        <taxon>Pseudomonadati</taxon>
        <taxon>Bacteroidota</taxon>
        <taxon>Cytophagia</taxon>
        <taxon>Cytophagales</taxon>
        <taxon>Leadbetterellaceae</taxon>
        <taxon>Emticicia</taxon>
    </lineage>
</organism>
<dbReference type="InterPro" id="IPR011990">
    <property type="entry name" value="TPR-like_helical_dom_sf"/>
</dbReference>